<dbReference type="InterPro" id="IPR016181">
    <property type="entry name" value="Acyl_CoA_acyltransferase"/>
</dbReference>
<reference evidence="3" key="1">
    <citation type="journal article" date="2019" name="Int. J. Syst. Evol. Microbiol.">
        <title>The Global Catalogue of Microorganisms (GCM) 10K type strain sequencing project: providing services to taxonomists for standard genome sequencing and annotation.</title>
        <authorList>
            <consortium name="The Broad Institute Genomics Platform"/>
            <consortium name="The Broad Institute Genome Sequencing Center for Infectious Disease"/>
            <person name="Wu L."/>
            <person name="Ma J."/>
        </authorList>
    </citation>
    <scope>NUCLEOTIDE SEQUENCE [LARGE SCALE GENOMIC DNA]</scope>
    <source>
        <strain evidence="3">KCTC 42805</strain>
    </source>
</reference>
<proteinExistence type="predicted"/>
<dbReference type="InterPro" id="IPR000182">
    <property type="entry name" value="GNAT_dom"/>
</dbReference>
<protein>
    <submittedName>
        <fullName evidence="2">Arsinothricin resistance N-acetyltransferase ArsN1 family B</fullName>
    </submittedName>
</protein>
<gene>
    <name evidence="2" type="ORF">ACFSUS_24420</name>
</gene>
<accession>A0ABW5MAV4</accession>
<evidence type="ECO:0000259" key="1">
    <source>
        <dbReference type="PROSITE" id="PS51186"/>
    </source>
</evidence>
<dbReference type="RefSeq" id="WP_381526833.1">
    <property type="nucleotide sequence ID" value="NZ_JBHULN010000021.1"/>
</dbReference>
<name>A0ABW5MAV4_9BACT</name>
<dbReference type="CDD" id="cd04301">
    <property type="entry name" value="NAT_SF"/>
    <property type="match status" value="1"/>
</dbReference>
<dbReference type="EMBL" id="JBHULN010000021">
    <property type="protein sequence ID" value="MFD2573804.1"/>
    <property type="molecule type" value="Genomic_DNA"/>
</dbReference>
<dbReference type="PANTHER" id="PTHR43072:SF8">
    <property type="entry name" value="ACYLTRANSFERASE FABY-RELATED"/>
    <property type="match status" value="1"/>
</dbReference>
<sequence length="178" mass="20240">MTIRFATPADTSQILAIYAPYIINSVITFEYEVPAVNDFAARMQTIQQQLPYLVAEVDGRILGYAYASKHRDRIAYQWSVDTSVYIHPDGQRQGIGRRLYTVLFDLLRRQGYYNAYAGITIPNPGSEALHRSFGFKPVGVYTNVGYKFDKWHDVIWLQLTLQPYASNPSDPVPIGDLV</sequence>
<organism evidence="2 3">
    <name type="scientific">Spirosoma soli</name>
    <dbReference type="NCBI Taxonomy" id="1770529"/>
    <lineage>
        <taxon>Bacteria</taxon>
        <taxon>Pseudomonadati</taxon>
        <taxon>Bacteroidota</taxon>
        <taxon>Cytophagia</taxon>
        <taxon>Cytophagales</taxon>
        <taxon>Cytophagaceae</taxon>
        <taxon>Spirosoma</taxon>
    </lineage>
</organism>
<evidence type="ECO:0000313" key="3">
    <source>
        <dbReference type="Proteomes" id="UP001597469"/>
    </source>
</evidence>
<comment type="caution">
    <text evidence="2">The sequence shown here is derived from an EMBL/GenBank/DDBJ whole genome shotgun (WGS) entry which is preliminary data.</text>
</comment>
<evidence type="ECO:0000313" key="2">
    <source>
        <dbReference type="EMBL" id="MFD2573804.1"/>
    </source>
</evidence>
<dbReference type="PANTHER" id="PTHR43072">
    <property type="entry name" value="N-ACETYLTRANSFERASE"/>
    <property type="match status" value="1"/>
</dbReference>
<keyword evidence="3" id="KW-1185">Reference proteome</keyword>
<dbReference type="Pfam" id="PF13420">
    <property type="entry name" value="Acetyltransf_4"/>
    <property type="match status" value="1"/>
</dbReference>
<dbReference type="NCBIfam" id="NF040504">
    <property type="entry name" value="resist_ArsN1b"/>
    <property type="match status" value="1"/>
</dbReference>
<dbReference type="SUPFAM" id="SSF55729">
    <property type="entry name" value="Acyl-CoA N-acyltransferases (Nat)"/>
    <property type="match status" value="1"/>
</dbReference>
<dbReference type="Proteomes" id="UP001597469">
    <property type="component" value="Unassembled WGS sequence"/>
</dbReference>
<dbReference type="PROSITE" id="PS51186">
    <property type="entry name" value="GNAT"/>
    <property type="match status" value="1"/>
</dbReference>
<dbReference type="Gene3D" id="3.40.630.30">
    <property type="match status" value="1"/>
</dbReference>
<feature type="domain" description="N-acetyltransferase" evidence="1">
    <location>
        <begin position="1"/>
        <end position="162"/>
    </location>
</feature>